<proteinExistence type="predicted"/>
<comment type="caution">
    <text evidence="1">The sequence shown here is derived from an EMBL/GenBank/DDBJ whole genome shotgun (WGS) entry which is preliminary data.</text>
</comment>
<dbReference type="Proteomes" id="UP000828390">
    <property type="component" value="Unassembled WGS sequence"/>
</dbReference>
<name>A0A9D3YYW7_DREPO</name>
<sequence>MRIAATESLGIMITFLIRTRQPSVQKTAATHSFPESSRGRIASVVMSFILQPKGRSQSVLLFVRATETRYVALLGGLTSTKIGCVADS</sequence>
<keyword evidence="2" id="KW-1185">Reference proteome</keyword>
<dbReference type="EMBL" id="JAIWYP010000014">
    <property type="protein sequence ID" value="KAH3707831.1"/>
    <property type="molecule type" value="Genomic_DNA"/>
</dbReference>
<evidence type="ECO:0000313" key="1">
    <source>
        <dbReference type="EMBL" id="KAH3707831.1"/>
    </source>
</evidence>
<evidence type="ECO:0000313" key="2">
    <source>
        <dbReference type="Proteomes" id="UP000828390"/>
    </source>
</evidence>
<reference evidence="1" key="2">
    <citation type="submission" date="2020-11" db="EMBL/GenBank/DDBJ databases">
        <authorList>
            <person name="McCartney M.A."/>
            <person name="Auch B."/>
            <person name="Kono T."/>
            <person name="Mallez S."/>
            <person name="Becker A."/>
            <person name="Gohl D.M."/>
            <person name="Silverstein K.A.T."/>
            <person name="Koren S."/>
            <person name="Bechman K.B."/>
            <person name="Herman A."/>
            <person name="Abrahante J.E."/>
            <person name="Garbe J."/>
        </authorList>
    </citation>
    <scope>NUCLEOTIDE SEQUENCE</scope>
    <source>
        <strain evidence="1">Duluth1</strain>
        <tissue evidence="1">Whole animal</tissue>
    </source>
</reference>
<organism evidence="1 2">
    <name type="scientific">Dreissena polymorpha</name>
    <name type="common">Zebra mussel</name>
    <name type="synonym">Mytilus polymorpha</name>
    <dbReference type="NCBI Taxonomy" id="45954"/>
    <lineage>
        <taxon>Eukaryota</taxon>
        <taxon>Metazoa</taxon>
        <taxon>Spiralia</taxon>
        <taxon>Lophotrochozoa</taxon>
        <taxon>Mollusca</taxon>
        <taxon>Bivalvia</taxon>
        <taxon>Autobranchia</taxon>
        <taxon>Heteroconchia</taxon>
        <taxon>Euheterodonta</taxon>
        <taxon>Imparidentia</taxon>
        <taxon>Neoheterodontei</taxon>
        <taxon>Myida</taxon>
        <taxon>Dreissenoidea</taxon>
        <taxon>Dreissenidae</taxon>
        <taxon>Dreissena</taxon>
    </lineage>
</organism>
<accession>A0A9D3YYW7</accession>
<dbReference type="AlphaFoldDB" id="A0A9D3YYW7"/>
<gene>
    <name evidence="1" type="ORF">DPMN_067247</name>
</gene>
<reference evidence="1" key="1">
    <citation type="journal article" date="2019" name="bioRxiv">
        <title>The Genome of the Zebra Mussel, Dreissena polymorpha: A Resource for Invasive Species Research.</title>
        <authorList>
            <person name="McCartney M.A."/>
            <person name="Auch B."/>
            <person name="Kono T."/>
            <person name="Mallez S."/>
            <person name="Zhang Y."/>
            <person name="Obille A."/>
            <person name="Becker A."/>
            <person name="Abrahante J.E."/>
            <person name="Garbe J."/>
            <person name="Badalamenti J.P."/>
            <person name="Herman A."/>
            <person name="Mangelson H."/>
            <person name="Liachko I."/>
            <person name="Sullivan S."/>
            <person name="Sone E.D."/>
            <person name="Koren S."/>
            <person name="Silverstein K.A.T."/>
            <person name="Beckman K.B."/>
            <person name="Gohl D.M."/>
        </authorList>
    </citation>
    <scope>NUCLEOTIDE SEQUENCE</scope>
    <source>
        <strain evidence="1">Duluth1</strain>
        <tissue evidence="1">Whole animal</tissue>
    </source>
</reference>
<protein>
    <submittedName>
        <fullName evidence="1">Uncharacterized protein</fullName>
    </submittedName>
</protein>